<dbReference type="Pfam" id="PF05605">
    <property type="entry name" value="zf-Di19"/>
    <property type="match status" value="1"/>
</dbReference>
<keyword evidence="1" id="KW-0863">Zinc-finger</keyword>
<sequence length="106" mass="12558">MRSFETANQEPSIVRYLVNEEIESHTIGLSQMCTPEPLNYSTCVDTDEDFTCPYCQRRLFNQTSLQRHIQLHLQSKDRGFQCNICSRVYSSKNYIKEHKRTVHNLR</sequence>
<evidence type="ECO:0000313" key="3">
    <source>
        <dbReference type="EMBL" id="GIY09151.1"/>
    </source>
</evidence>
<dbReference type="InterPro" id="IPR036236">
    <property type="entry name" value="Znf_C2H2_sf"/>
</dbReference>
<dbReference type="SUPFAM" id="SSF57667">
    <property type="entry name" value="beta-beta-alpha zinc fingers"/>
    <property type="match status" value="1"/>
</dbReference>
<dbReference type="PROSITE" id="PS50157">
    <property type="entry name" value="ZINC_FINGER_C2H2_2"/>
    <property type="match status" value="2"/>
</dbReference>
<evidence type="ECO:0000259" key="2">
    <source>
        <dbReference type="PROSITE" id="PS50157"/>
    </source>
</evidence>
<dbReference type="Proteomes" id="UP001054837">
    <property type="component" value="Unassembled WGS sequence"/>
</dbReference>
<protein>
    <recommendedName>
        <fullName evidence="2">C2H2-type domain-containing protein</fullName>
    </recommendedName>
</protein>
<dbReference type="InterPro" id="IPR013087">
    <property type="entry name" value="Znf_C2H2_type"/>
</dbReference>
<dbReference type="SMART" id="SM00355">
    <property type="entry name" value="ZnF_C2H2"/>
    <property type="match status" value="2"/>
</dbReference>
<name>A0AAV4QJN2_9ARAC</name>
<organism evidence="3 4">
    <name type="scientific">Caerostris darwini</name>
    <dbReference type="NCBI Taxonomy" id="1538125"/>
    <lineage>
        <taxon>Eukaryota</taxon>
        <taxon>Metazoa</taxon>
        <taxon>Ecdysozoa</taxon>
        <taxon>Arthropoda</taxon>
        <taxon>Chelicerata</taxon>
        <taxon>Arachnida</taxon>
        <taxon>Araneae</taxon>
        <taxon>Araneomorphae</taxon>
        <taxon>Entelegynae</taxon>
        <taxon>Araneoidea</taxon>
        <taxon>Araneidae</taxon>
        <taxon>Caerostris</taxon>
    </lineage>
</organism>
<feature type="domain" description="C2H2-type" evidence="2">
    <location>
        <begin position="50"/>
        <end position="77"/>
    </location>
</feature>
<dbReference type="GO" id="GO:0008270">
    <property type="term" value="F:zinc ion binding"/>
    <property type="evidence" value="ECO:0007669"/>
    <property type="project" value="UniProtKB-KW"/>
</dbReference>
<comment type="caution">
    <text evidence="3">The sequence shown here is derived from an EMBL/GenBank/DDBJ whole genome shotgun (WGS) entry which is preliminary data.</text>
</comment>
<proteinExistence type="predicted"/>
<dbReference type="InterPro" id="IPR008598">
    <property type="entry name" value="Di19_Zn-bd"/>
</dbReference>
<reference evidence="3 4" key="1">
    <citation type="submission" date="2021-06" db="EMBL/GenBank/DDBJ databases">
        <title>Caerostris darwini draft genome.</title>
        <authorList>
            <person name="Kono N."/>
            <person name="Arakawa K."/>
        </authorList>
    </citation>
    <scope>NUCLEOTIDE SEQUENCE [LARGE SCALE GENOMIC DNA]</scope>
</reference>
<keyword evidence="1" id="KW-0862">Zinc</keyword>
<evidence type="ECO:0000313" key="4">
    <source>
        <dbReference type="Proteomes" id="UP001054837"/>
    </source>
</evidence>
<evidence type="ECO:0000256" key="1">
    <source>
        <dbReference type="PROSITE-ProRule" id="PRU00042"/>
    </source>
</evidence>
<dbReference type="PROSITE" id="PS00028">
    <property type="entry name" value="ZINC_FINGER_C2H2_1"/>
    <property type="match status" value="2"/>
</dbReference>
<keyword evidence="1" id="KW-0479">Metal-binding</keyword>
<feature type="domain" description="C2H2-type" evidence="2">
    <location>
        <begin position="80"/>
        <end position="106"/>
    </location>
</feature>
<dbReference type="Gene3D" id="3.30.160.60">
    <property type="entry name" value="Classic Zinc Finger"/>
    <property type="match status" value="1"/>
</dbReference>
<dbReference type="AlphaFoldDB" id="A0AAV4QJN2"/>
<keyword evidence="4" id="KW-1185">Reference proteome</keyword>
<accession>A0AAV4QJN2</accession>
<dbReference type="EMBL" id="BPLQ01004584">
    <property type="protein sequence ID" value="GIY09151.1"/>
    <property type="molecule type" value="Genomic_DNA"/>
</dbReference>
<gene>
    <name evidence="3" type="ORF">CDAR_535121</name>
</gene>